<dbReference type="RefSeq" id="WP_210118985.1">
    <property type="nucleotide sequence ID" value="NZ_CP054142.1"/>
</dbReference>
<sequence length="356" mass="39509">MKFKVGVLPLAAAVLFSVIYVFAAVYPLSKELQFIPEWTVSAVQSSAASETTEKDDGLIPFKIGQTVGYFTEDGKITVSKTFPVKAAVSEYYYAPYGLSDTSIQFYSPDGISRGVIEASGFPFIDEDRLYLFLPGGASFSQYGADGQKLWTYEGFVPVTAFSSSKGGCVAGFADGKIMTFYSDGTLMQEFVPGGSKYPVILGADISYDGKLFACLSGLEKQRIVLVRTEKKHAVITFFKYMKKDRNVQSLVRFSKDGKWLYYASSEGLGIVNCEDSKAGEIKMDGWISAIKETDVPGTFFVLTKDKRLWTVYTVENFKSLTGKFSFEADFSFIQTRKNNLFIGKDLKISKIRLARE</sequence>
<dbReference type="InterPro" id="IPR015943">
    <property type="entry name" value="WD40/YVTN_repeat-like_dom_sf"/>
</dbReference>
<gene>
    <name evidence="1" type="ORF">HRQ91_07550</name>
</gene>
<dbReference type="KEGG" id="tpav:HRQ91_07550"/>
<keyword evidence="2" id="KW-1185">Reference proteome</keyword>
<dbReference type="Gene3D" id="2.130.10.10">
    <property type="entry name" value="YVTN repeat-like/Quinoprotein amine dehydrogenase"/>
    <property type="match status" value="1"/>
</dbReference>
<accession>A0A975F4M0</accession>
<dbReference type="Proteomes" id="UP000671908">
    <property type="component" value="Chromosome"/>
</dbReference>
<dbReference type="EMBL" id="CP054142">
    <property type="protein sequence ID" value="QTQ14316.1"/>
    <property type="molecule type" value="Genomic_DNA"/>
</dbReference>
<organism evidence="1 2">
    <name type="scientific">Treponema parvum</name>
    <dbReference type="NCBI Taxonomy" id="138851"/>
    <lineage>
        <taxon>Bacteria</taxon>
        <taxon>Pseudomonadati</taxon>
        <taxon>Spirochaetota</taxon>
        <taxon>Spirochaetia</taxon>
        <taxon>Spirochaetales</taxon>
        <taxon>Treponemataceae</taxon>
        <taxon>Treponema</taxon>
    </lineage>
</organism>
<protein>
    <submittedName>
        <fullName evidence="1">PD40 domain-containing protein</fullName>
    </submittedName>
</protein>
<evidence type="ECO:0000313" key="1">
    <source>
        <dbReference type="EMBL" id="QTQ14316.1"/>
    </source>
</evidence>
<name>A0A975F4M0_9SPIR</name>
<reference evidence="1 2" key="1">
    <citation type="journal article" date="2021" name="Microbiol. Resour. Announc.">
        <title>Complete Genome Sequences of Three Human Oral Treponema parvum Isolates.</title>
        <authorList>
            <person name="Zeng H."/>
            <person name="Watt R.M."/>
        </authorList>
    </citation>
    <scope>NUCLEOTIDE SEQUENCE [LARGE SCALE GENOMIC DNA]</scope>
    <source>
        <strain evidence="1 2">ATCC 700770</strain>
    </source>
</reference>
<evidence type="ECO:0000313" key="2">
    <source>
        <dbReference type="Proteomes" id="UP000671908"/>
    </source>
</evidence>
<dbReference type="AlphaFoldDB" id="A0A975F4M0"/>
<dbReference type="SUPFAM" id="SSF69322">
    <property type="entry name" value="Tricorn protease domain 2"/>
    <property type="match status" value="1"/>
</dbReference>
<dbReference type="Pfam" id="PF07676">
    <property type="entry name" value="PD40"/>
    <property type="match status" value="1"/>
</dbReference>
<dbReference type="InterPro" id="IPR011659">
    <property type="entry name" value="WD40"/>
</dbReference>
<proteinExistence type="predicted"/>